<dbReference type="SMART" id="SM01266">
    <property type="entry name" value="Mac"/>
    <property type="match status" value="1"/>
</dbReference>
<keyword evidence="5" id="KW-1185">Reference proteome</keyword>
<dbReference type="STRING" id="999415.HMPREF9943_01022"/>
<comment type="similarity">
    <text evidence="1">Belongs to the transferase hexapeptide repeat family.</text>
</comment>
<accession>M2NEQ0</accession>
<evidence type="ECO:0000313" key="4">
    <source>
        <dbReference type="EMBL" id="EMD16693.1"/>
    </source>
</evidence>
<dbReference type="BioCyc" id="ECAT999415-HMP:GTTI-1048-MONOMER"/>
<keyword evidence="2" id="KW-0808">Transferase</keyword>
<dbReference type="InterPro" id="IPR024688">
    <property type="entry name" value="Mac_dom"/>
</dbReference>
<evidence type="ECO:0000259" key="3">
    <source>
        <dbReference type="SMART" id="SM01266"/>
    </source>
</evidence>
<reference evidence="4 5" key="1">
    <citation type="submission" date="2013-02" db="EMBL/GenBank/DDBJ databases">
        <title>The Genome Sequence of Lactobacillus catenaformis F0143.</title>
        <authorList>
            <consortium name="The Broad Institute Genome Sequencing Platform"/>
            <person name="Earl A."/>
            <person name="Ward D."/>
            <person name="Feldgarden M."/>
            <person name="Gevers D."/>
            <person name="Izard J."/>
            <person name="Blanton J.M."/>
            <person name="Mathney J."/>
            <person name="Dewhirst F.E."/>
            <person name="Young S.K."/>
            <person name="Zeng Q."/>
            <person name="Gargeya S."/>
            <person name="Fitzgerald M."/>
            <person name="Haas B."/>
            <person name="Abouelleil A."/>
            <person name="Alvarado L."/>
            <person name="Arachchi H.M."/>
            <person name="Berlin A."/>
            <person name="Chapman S.B."/>
            <person name="Gearin G."/>
            <person name="Goldberg J."/>
            <person name="Griggs A."/>
            <person name="Gujja S."/>
            <person name="Hansen M."/>
            <person name="Heiman D."/>
            <person name="Howarth C."/>
            <person name="Larimer J."/>
            <person name="Lui A."/>
            <person name="MacDonald P.J.P."/>
            <person name="McCowen C."/>
            <person name="Montmayeur A."/>
            <person name="Murphy C."/>
            <person name="Neiman D."/>
            <person name="Pearson M."/>
            <person name="Priest M."/>
            <person name="Roberts A."/>
            <person name="Saif S."/>
            <person name="Shea T."/>
            <person name="Sisk P."/>
            <person name="Stolte C."/>
            <person name="Sykes S."/>
            <person name="Wortman J."/>
            <person name="Nusbaum C."/>
            <person name="Birren B."/>
        </authorList>
    </citation>
    <scope>NUCLEOTIDE SEQUENCE [LARGE SCALE GENOMIC DNA]</scope>
    <source>
        <strain evidence="4 5">OT 569</strain>
    </source>
</reference>
<dbReference type="eggNOG" id="COG0110">
    <property type="taxonomic scope" value="Bacteria"/>
</dbReference>
<feature type="domain" description="Maltose/galactoside acetyltransferase" evidence="3">
    <location>
        <begin position="4"/>
        <end position="55"/>
    </location>
</feature>
<dbReference type="AlphaFoldDB" id="M2NEQ0"/>
<evidence type="ECO:0000313" key="5">
    <source>
        <dbReference type="Proteomes" id="UP000011758"/>
    </source>
</evidence>
<comment type="caution">
    <text evidence="4">The sequence shown here is derived from an EMBL/GenBank/DDBJ whole genome shotgun (WGS) entry which is preliminary data.</text>
</comment>
<dbReference type="GO" id="GO:0016407">
    <property type="term" value="F:acetyltransferase activity"/>
    <property type="evidence" value="ECO:0007669"/>
    <property type="project" value="InterPro"/>
</dbReference>
<organism evidence="4 5">
    <name type="scientific">Eggerthia catenaformis OT 569 = DSM 20559</name>
    <dbReference type="NCBI Taxonomy" id="999415"/>
    <lineage>
        <taxon>Bacteria</taxon>
        <taxon>Bacillati</taxon>
        <taxon>Bacillota</taxon>
        <taxon>Erysipelotrichia</taxon>
        <taxon>Erysipelotrichales</taxon>
        <taxon>Coprobacillaceae</taxon>
        <taxon>Eggerthia</taxon>
    </lineage>
</organism>
<evidence type="ECO:0000256" key="1">
    <source>
        <dbReference type="ARBA" id="ARBA00007274"/>
    </source>
</evidence>
<dbReference type="Proteomes" id="UP000011758">
    <property type="component" value="Unassembled WGS sequence"/>
</dbReference>
<evidence type="ECO:0000256" key="2">
    <source>
        <dbReference type="ARBA" id="ARBA00022679"/>
    </source>
</evidence>
<name>M2NEQ0_9FIRM</name>
<dbReference type="RefSeq" id="WP_004802748.1">
    <property type="nucleotide sequence ID" value="NZ_KB446648.1"/>
</dbReference>
<sequence>MTEKEKMQKQMLYNANYDKILLTERTKAKELCYQFNQLHPSDEKSNRRLYVNCSEKQKVLSV</sequence>
<dbReference type="Gene3D" id="2.160.10.10">
    <property type="entry name" value="Hexapeptide repeat proteins"/>
    <property type="match status" value="1"/>
</dbReference>
<protein>
    <recommendedName>
        <fullName evidence="3">Maltose/galactoside acetyltransferase domain-containing protein</fullName>
    </recommendedName>
</protein>
<proteinExistence type="inferred from homology"/>
<dbReference type="EMBL" id="AGEJ01000016">
    <property type="protein sequence ID" value="EMD16693.1"/>
    <property type="molecule type" value="Genomic_DNA"/>
</dbReference>
<dbReference type="Pfam" id="PF12464">
    <property type="entry name" value="Mac"/>
    <property type="match status" value="1"/>
</dbReference>
<gene>
    <name evidence="4" type="ORF">HMPREF9943_01022</name>
</gene>